<dbReference type="SMART" id="SM00382">
    <property type="entry name" value="AAA"/>
    <property type="match status" value="2"/>
</dbReference>
<gene>
    <name evidence="11" type="ORF">SAMN02745170_02934</name>
</gene>
<organism evidence="11 12">
    <name type="scientific">Propionispora hippei DSM 15287</name>
    <dbReference type="NCBI Taxonomy" id="1123003"/>
    <lineage>
        <taxon>Bacteria</taxon>
        <taxon>Bacillati</taxon>
        <taxon>Bacillota</taxon>
        <taxon>Negativicutes</taxon>
        <taxon>Selenomonadales</taxon>
        <taxon>Sporomusaceae</taxon>
        <taxon>Propionispora</taxon>
    </lineage>
</organism>
<evidence type="ECO:0000256" key="3">
    <source>
        <dbReference type="ARBA" id="ARBA00022475"/>
    </source>
</evidence>
<evidence type="ECO:0000256" key="5">
    <source>
        <dbReference type="ARBA" id="ARBA00022737"/>
    </source>
</evidence>
<evidence type="ECO:0000256" key="1">
    <source>
        <dbReference type="ARBA" id="ARBA00004202"/>
    </source>
</evidence>
<dbReference type="AlphaFoldDB" id="A0A1M6KS76"/>
<dbReference type="GO" id="GO:0005524">
    <property type="term" value="F:ATP binding"/>
    <property type="evidence" value="ECO:0007669"/>
    <property type="project" value="UniProtKB-KW"/>
</dbReference>
<dbReference type="GO" id="GO:0016887">
    <property type="term" value="F:ATP hydrolysis activity"/>
    <property type="evidence" value="ECO:0007669"/>
    <property type="project" value="InterPro"/>
</dbReference>
<proteinExistence type="predicted"/>
<dbReference type="InterPro" id="IPR003439">
    <property type="entry name" value="ABC_transporter-like_ATP-bd"/>
</dbReference>
<dbReference type="OrthoDB" id="501320at2"/>
<dbReference type="PROSITE" id="PS50893">
    <property type="entry name" value="ABC_TRANSPORTER_2"/>
    <property type="match status" value="2"/>
</dbReference>
<dbReference type="InterPro" id="IPR027417">
    <property type="entry name" value="P-loop_NTPase"/>
</dbReference>
<evidence type="ECO:0000256" key="2">
    <source>
        <dbReference type="ARBA" id="ARBA00022448"/>
    </source>
</evidence>
<reference evidence="11 12" key="1">
    <citation type="submission" date="2016-11" db="EMBL/GenBank/DDBJ databases">
        <authorList>
            <person name="Varghese N."/>
            <person name="Submissions S."/>
        </authorList>
    </citation>
    <scope>NUCLEOTIDE SEQUENCE [LARGE SCALE GENOMIC DNA]</scope>
    <source>
        <strain evidence="11 12">DSM 15287</strain>
    </source>
</reference>
<keyword evidence="12" id="KW-1185">Reference proteome</keyword>
<dbReference type="Pfam" id="PF00005">
    <property type="entry name" value="ABC_tran"/>
    <property type="match status" value="2"/>
</dbReference>
<keyword evidence="4" id="KW-0762">Sugar transport</keyword>
<dbReference type="PROSITE" id="PS00211">
    <property type="entry name" value="ABC_TRANSPORTER_1"/>
    <property type="match status" value="1"/>
</dbReference>
<dbReference type="RefSeq" id="WP_149735605.1">
    <property type="nucleotide sequence ID" value="NZ_FQZD01000029.1"/>
</dbReference>
<keyword evidence="3" id="KW-1003">Cell membrane</keyword>
<dbReference type="FunFam" id="3.40.50.300:FF:000127">
    <property type="entry name" value="Ribose import ATP-binding protein RbsA"/>
    <property type="match status" value="1"/>
</dbReference>
<evidence type="ECO:0000256" key="7">
    <source>
        <dbReference type="ARBA" id="ARBA00022840"/>
    </source>
</evidence>
<accession>A0A1M6KS76</accession>
<dbReference type="CDD" id="cd03215">
    <property type="entry name" value="ABC_Carb_Monos_II"/>
    <property type="match status" value="1"/>
</dbReference>
<protein>
    <submittedName>
        <fullName evidence="11">Ribose transport system ATP-binding protein</fullName>
    </submittedName>
</protein>
<sequence>MERVYLQMKDIKKSFPGVQALKGVSLSVHAGEVHALLGENGAGKSTMMKVLGGIYRQDAGELVIDGVNCPVMTPEQAQRLGIGFVHQELNLAEALSVAENLFMGRLPYKNKRLGIIDYRKLYNDTEAILKKLGAKAKATDIVGNLPTAQKQLLEIGKAISQQAKLIIFDEPTTALGNADVVLLFDVIRALKQDGTAIIYISHRLKEIFEICDRATVLRDGQYIGTVVMRDVTQNTLIRMMVGRDINELFPKVARQAGDLLMEVEGLSDYAGKVKNVSFQVRRGEIVGFAGLVGSGRTEVVRLLFGADAILQGQIQMNGTPVCIREPRDAIRQGICLLTEDRKQQGLSLLMSVAENINMTNMKNAILNRNKLRETAEAFVRSLRIKTSSVDAPAGILSGGNQQKVVLAKWLNTAAELFIFDEPTKGIDVGAKAEIYGIMNELIKDNKAVIMITSELPELLGMADRIYVMCEGRLTGNLDRVEATQEKILTLATLGGQQSESKAQ</sequence>
<keyword evidence="2" id="KW-0813">Transport</keyword>
<keyword evidence="5" id="KW-0677">Repeat</keyword>
<feature type="domain" description="ABC transporter" evidence="10">
    <location>
        <begin position="6"/>
        <end position="244"/>
    </location>
</feature>
<dbReference type="Gene3D" id="3.40.50.300">
    <property type="entry name" value="P-loop containing nucleotide triphosphate hydrolases"/>
    <property type="match status" value="2"/>
</dbReference>
<keyword evidence="6" id="KW-0547">Nucleotide-binding</keyword>
<dbReference type="SUPFAM" id="SSF52540">
    <property type="entry name" value="P-loop containing nucleoside triphosphate hydrolases"/>
    <property type="match status" value="2"/>
</dbReference>
<comment type="subcellular location">
    <subcellularLocation>
        <location evidence="1">Cell membrane</location>
        <topology evidence="1">Peripheral membrane protein</topology>
    </subcellularLocation>
</comment>
<dbReference type="GO" id="GO:0005886">
    <property type="term" value="C:plasma membrane"/>
    <property type="evidence" value="ECO:0007669"/>
    <property type="project" value="UniProtKB-SubCell"/>
</dbReference>
<dbReference type="CDD" id="cd03216">
    <property type="entry name" value="ABC_Carb_Monos_I"/>
    <property type="match status" value="1"/>
</dbReference>
<evidence type="ECO:0000256" key="6">
    <source>
        <dbReference type="ARBA" id="ARBA00022741"/>
    </source>
</evidence>
<keyword evidence="8" id="KW-1278">Translocase</keyword>
<evidence type="ECO:0000256" key="8">
    <source>
        <dbReference type="ARBA" id="ARBA00022967"/>
    </source>
</evidence>
<name>A0A1M6KS76_9FIRM</name>
<keyword evidence="9" id="KW-0472">Membrane</keyword>
<evidence type="ECO:0000313" key="12">
    <source>
        <dbReference type="Proteomes" id="UP000322917"/>
    </source>
</evidence>
<evidence type="ECO:0000313" key="11">
    <source>
        <dbReference type="EMBL" id="SHJ61815.1"/>
    </source>
</evidence>
<evidence type="ECO:0000256" key="9">
    <source>
        <dbReference type="ARBA" id="ARBA00023136"/>
    </source>
</evidence>
<dbReference type="InterPro" id="IPR003593">
    <property type="entry name" value="AAA+_ATPase"/>
</dbReference>
<dbReference type="PANTHER" id="PTHR43790:SF3">
    <property type="entry name" value="D-ALLOSE IMPORT ATP-BINDING PROTEIN ALSA-RELATED"/>
    <property type="match status" value="1"/>
</dbReference>
<keyword evidence="7 11" id="KW-0067">ATP-binding</keyword>
<evidence type="ECO:0000256" key="4">
    <source>
        <dbReference type="ARBA" id="ARBA00022597"/>
    </source>
</evidence>
<dbReference type="InterPro" id="IPR017871">
    <property type="entry name" value="ABC_transporter-like_CS"/>
</dbReference>
<evidence type="ECO:0000259" key="10">
    <source>
        <dbReference type="PROSITE" id="PS50893"/>
    </source>
</evidence>
<dbReference type="InterPro" id="IPR050107">
    <property type="entry name" value="ABC_carbohydrate_import_ATPase"/>
</dbReference>
<feature type="domain" description="ABC transporter" evidence="10">
    <location>
        <begin position="254"/>
        <end position="495"/>
    </location>
</feature>
<dbReference type="EMBL" id="FQZD01000029">
    <property type="protein sequence ID" value="SHJ61815.1"/>
    <property type="molecule type" value="Genomic_DNA"/>
</dbReference>
<dbReference type="Proteomes" id="UP000322917">
    <property type="component" value="Unassembled WGS sequence"/>
</dbReference>
<dbReference type="PANTHER" id="PTHR43790">
    <property type="entry name" value="CARBOHYDRATE TRANSPORT ATP-BINDING PROTEIN MG119-RELATED"/>
    <property type="match status" value="1"/>
</dbReference>